<evidence type="ECO:0000259" key="1">
    <source>
        <dbReference type="Pfam" id="PF04754"/>
    </source>
</evidence>
<dbReference type="GeneID" id="96777446"/>
<dbReference type="AlphaFoldDB" id="A0A6I2U9V7"/>
<keyword evidence="3" id="KW-1185">Reference proteome</keyword>
<protein>
    <submittedName>
        <fullName evidence="2">Rpn family recombination-promoting nuclease/putative transposase</fullName>
    </submittedName>
</protein>
<dbReference type="Proteomes" id="UP000433181">
    <property type="component" value="Unassembled WGS sequence"/>
</dbReference>
<dbReference type="Pfam" id="PF04754">
    <property type="entry name" value="Transposase_31"/>
    <property type="match status" value="1"/>
</dbReference>
<accession>A0A6I2U9V7</accession>
<proteinExistence type="predicted"/>
<feature type="domain" description="Transposase (putative) YhgA-like" evidence="1">
    <location>
        <begin position="123"/>
        <end position="193"/>
    </location>
</feature>
<comment type="caution">
    <text evidence="2">The sequence shown here is derived from an EMBL/GenBank/DDBJ whole genome shotgun (WGS) entry which is preliminary data.</text>
</comment>
<gene>
    <name evidence="2" type="ORF">FYJ84_00800</name>
</gene>
<name>A0A6I2U9V7_9FIRM</name>
<reference evidence="2 3" key="1">
    <citation type="submission" date="2019-08" db="EMBL/GenBank/DDBJ databases">
        <title>In-depth cultivation of the pig gut microbiome towards novel bacterial diversity and tailored functional studies.</title>
        <authorList>
            <person name="Wylensek D."/>
            <person name="Hitch T.C.A."/>
            <person name="Clavel T."/>
        </authorList>
    </citation>
    <scope>NUCLEOTIDE SEQUENCE [LARGE SCALE GENOMIC DNA]</scope>
    <source>
        <strain evidence="2 3">WCA-693-APC-5D-A</strain>
    </source>
</reference>
<sequence length="302" mass="34618">MGEKDIAQKNFEAYNDVVADIVNGSLFDGREIIKADSLVDAQPFSQYKADDGTLHEQERDVAKYCMDVKCNVRLALIGFENQIAIDWDMPIRVFGYDGDSYRDEMNQDKVVADEITGKKRRVRNKRYPVITLVLYFGKTPWKKPMSLYDVVEVPDILKPFVNDFKINLIDVPRLTPEQVKKYKGDFQIIADYFVQINSGREYIPSTKKIQHTDSMLKLMSVLTKDMRYAESIADHSFETEGTNMCEVLDRIVAQGEARGMEKNRMEMINNMLKENISIEVIARVAKMTVEQVAAISKKTAVI</sequence>
<evidence type="ECO:0000313" key="3">
    <source>
        <dbReference type="Proteomes" id="UP000433181"/>
    </source>
</evidence>
<organism evidence="2 3">
    <name type="scientific">Anaerovibrio slackiae</name>
    <dbReference type="NCBI Taxonomy" id="2652309"/>
    <lineage>
        <taxon>Bacteria</taxon>
        <taxon>Bacillati</taxon>
        <taxon>Bacillota</taxon>
        <taxon>Negativicutes</taxon>
        <taxon>Selenomonadales</taxon>
        <taxon>Selenomonadaceae</taxon>
        <taxon>Anaerovibrio</taxon>
    </lineage>
</organism>
<dbReference type="RefSeq" id="WP_154405141.1">
    <property type="nucleotide sequence ID" value="NZ_VUNR01000001.1"/>
</dbReference>
<dbReference type="InterPro" id="IPR006842">
    <property type="entry name" value="Transposase_31"/>
</dbReference>
<evidence type="ECO:0000313" key="2">
    <source>
        <dbReference type="EMBL" id="MSU07537.1"/>
    </source>
</evidence>
<dbReference type="EMBL" id="VUNR01000001">
    <property type="protein sequence ID" value="MSU07537.1"/>
    <property type="molecule type" value="Genomic_DNA"/>
</dbReference>